<keyword evidence="9" id="KW-1185">Reference proteome</keyword>
<evidence type="ECO:0000259" key="7">
    <source>
        <dbReference type="PROSITE" id="PS51313"/>
    </source>
</evidence>
<accession>A0A0S4IXL0</accession>
<dbReference type="PROSITE" id="PS51313">
    <property type="entry name" value="VPS28_N"/>
    <property type="match status" value="1"/>
</dbReference>
<dbReference type="SUPFAM" id="SSF140427">
    <property type="entry name" value="VPS28 C-terminal domain-like"/>
    <property type="match status" value="1"/>
</dbReference>
<dbReference type="OrthoDB" id="2671at2759"/>
<evidence type="ECO:0000256" key="4">
    <source>
        <dbReference type="ARBA" id="ARBA00022927"/>
    </source>
</evidence>
<protein>
    <recommendedName>
        <fullName evidence="10">Vacuolar protein sorting-associated protein 28 homolog</fullName>
    </recommendedName>
</protein>
<evidence type="ECO:0000259" key="6">
    <source>
        <dbReference type="PROSITE" id="PS51310"/>
    </source>
</evidence>
<proteinExistence type="inferred from homology"/>
<dbReference type="InterPro" id="IPR007143">
    <property type="entry name" value="Vps28"/>
</dbReference>
<dbReference type="PROSITE" id="PS51310">
    <property type="entry name" value="VPS28_C"/>
    <property type="match status" value="1"/>
</dbReference>
<feature type="domain" description="VPS28 C-terminal" evidence="6">
    <location>
        <begin position="98"/>
        <end position="195"/>
    </location>
</feature>
<evidence type="ECO:0000313" key="9">
    <source>
        <dbReference type="Proteomes" id="UP000051952"/>
    </source>
</evidence>
<dbReference type="SUPFAM" id="SSF140111">
    <property type="entry name" value="Endosomal sorting complex assembly domain"/>
    <property type="match status" value="1"/>
</dbReference>
<dbReference type="EMBL" id="CYKH01000631">
    <property type="protein sequence ID" value="CUG07620.1"/>
    <property type="molecule type" value="Genomic_DNA"/>
</dbReference>
<evidence type="ECO:0000256" key="5">
    <source>
        <dbReference type="PROSITE-ProRule" id="PRU00642"/>
    </source>
</evidence>
<dbReference type="Proteomes" id="UP000051952">
    <property type="component" value="Unassembled WGS sequence"/>
</dbReference>
<evidence type="ECO:0000313" key="8">
    <source>
        <dbReference type="EMBL" id="CUG07620.1"/>
    </source>
</evidence>
<dbReference type="InterPro" id="IPR017898">
    <property type="entry name" value="VPS28_N"/>
</dbReference>
<dbReference type="InterPro" id="IPR038358">
    <property type="entry name" value="VPS28_N_sf"/>
</dbReference>
<dbReference type="VEuPathDB" id="TriTrypDB:BSAL_73865c"/>
<evidence type="ECO:0000256" key="3">
    <source>
        <dbReference type="ARBA" id="ARBA00022753"/>
    </source>
</evidence>
<evidence type="ECO:0000256" key="1">
    <source>
        <dbReference type="ARBA" id="ARBA00004177"/>
    </source>
</evidence>
<evidence type="ECO:0008006" key="10">
    <source>
        <dbReference type="Google" id="ProtNLM"/>
    </source>
</evidence>
<dbReference type="Pfam" id="PF03997">
    <property type="entry name" value="VPS28"/>
    <property type="match status" value="1"/>
</dbReference>
<reference evidence="9" key="1">
    <citation type="submission" date="2015-09" db="EMBL/GenBank/DDBJ databases">
        <authorList>
            <consortium name="Pathogen Informatics"/>
        </authorList>
    </citation>
    <scope>NUCLEOTIDE SEQUENCE [LARGE SCALE GENOMIC DNA]</scope>
    <source>
        <strain evidence="9">Lake Konstanz</strain>
    </source>
</reference>
<sequence length="200" mass="22945">MISNESYETILRRLLKKYRMIVAQLENSNGSHHHTTAKFSIDAFWADYGSKCSAARQRVRVGHPDEVREQEAAAAAALVTSHQQQQQQQQRREKEKQFDPKIVLECGQFFITLMDCLKLQQTAVDQLFPILSDLVNSLKKLPNAHDILPSVLGKLESWVTRLTAMHPSDELNDRDTRELAFDLERGYQTFYQLLSNNNAA</sequence>
<dbReference type="GO" id="GO:0043328">
    <property type="term" value="P:protein transport to vacuole involved in ubiquitin-dependent protein catabolic process via the multivesicular body sorting pathway"/>
    <property type="evidence" value="ECO:0007669"/>
    <property type="project" value="TreeGrafter"/>
</dbReference>
<gene>
    <name evidence="8" type="ORF">BSAL_73865c</name>
</gene>
<dbReference type="InterPro" id="IPR037206">
    <property type="entry name" value="VPS28_C_sf"/>
</dbReference>
<dbReference type="GO" id="GO:0000813">
    <property type="term" value="C:ESCRT I complex"/>
    <property type="evidence" value="ECO:0007669"/>
    <property type="project" value="InterPro"/>
</dbReference>
<dbReference type="InterPro" id="IPR017899">
    <property type="entry name" value="VPS28_C"/>
</dbReference>
<organism evidence="8 9">
    <name type="scientific">Bodo saltans</name>
    <name type="common">Flagellated protozoan</name>
    <dbReference type="NCBI Taxonomy" id="75058"/>
    <lineage>
        <taxon>Eukaryota</taxon>
        <taxon>Discoba</taxon>
        <taxon>Euglenozoa</taxon>
        <taxon>Kinetoplastea</taxon>
        <taxon>Metakinetoplastina</taxon>
        <taxon>Eubodonida</taxon>
        <taxon>Bodonidae</taxon>
        <taxon>Bodo</taxon>
    </lineage>
</organism>
<keyword evidence="4 5" id="KW-0653">Protein transport</keyword>
<keyword evidence="3" id="KW-0967">Endosome</keyword>
<comment type="subcellular location">
    <subcellularLocation>
        <location evidence="1">Endosome</location>
    </subcellularLocation>
</comment>
<dbReference type="Gene3D" id="1.20.1440.200">
    <property type="match status" value="1"/>
</dbReference>
<dbReference type="PANTHER" id="PTHR12937:SF0">
    <property type="entry name" value="VACUOLAR PROTEIN SORTING-ASSOCIATED PROTEIN 28 HOMOLOG"/>
    <property type="match status" value="1"/>
</dbReference>
<feature type="domain" description="VPS28 N-terminal" evidence="7">
    <location>
        <begin position="1"/>
        <end position="69"/>
    </location>
</feature>
<dbReference type="InterPro" id="IPR037202">
    <property type="entry name" value="ESCRT_assembly_dom"/>
</dbReference>
<keyword evidence="2 5" id="KW-0813">Transport</keyword>
<name>A0A0S4IXL0_BODSA</name>
<evidence type="ECO:0000256" key="2">
    <source>
        <dbReference type="ARBA" id="ARBA00022448"/>
    </source>
</evidence>
<dbReference type="PANTHER" id="PTHR12937">
    <property type="entry name" value="VACUOLAR PROTEIN SORTING 28, ISOFORM 2 VPS28"/>
    <property type="match status" value="1"/>
</dbReference>
<comment type="similarity">
    <text evidence="5">Belongs to the VPS28 family.</text>
</comment>
<dbReference type="AlphaFoldDB" id="A0A0S4IXL0"/>
<dbReference type="GO" id="GO:0044877">
    <property type="term" value="F:protein-containing complex binding"/>
    <property type="evidence" value="ECO:0007669"/>
    <property type="project" value="TreeGrafter"/>
</dbReference>
<dbReference type="Gene3D" id="1.20.120.1130">
    <property type="match status" value="1"/>
</dbReference>